<dbReference type="Proteomes" id="UP000000763">
    <property type="component" value="Chromosome 6"/>
</dbReference>
<reference evidence="1 2" key="1">
    <citation type="journal article" date="2005" name="Nature">
        <title>The map-based sequence of the rice genome.</title>
        <authorList>
            <consortium name="International rice genome sequencing project (IRGSP)"/>
            <person name="Matsumoto T."/>
            <person name="Wu J."/>
            <person name="Kanamori H."/>
            <person name="Katayose Y."/>
            <person name="Fujisawa M."/>
            <person name="Namiki N."/>
            <person name="Mizuno H."/>
            <person name="Yamamoto K."/>
            <person name="Antonio B.A."/>
            <person name="Baba T."/>
            <person name="Sakata K."/>
            <person name="Nagamura Y."/>
            <person name="Aoki H."/>
            <person name="Arikawa K."/>
            <person name="Arita K."/>
            <person name="Bito T."/>
            <person name="Chiden Y."/>
            <person name="Fujitsuka N."/>
            <person name="Fukunaka R."/>
            <person name="Hamada M."/>
            <person name="Harada C."/>
            <person name="Hayashi A."/>
            <person name="Hijishita S."/>
            <person name="Honda M."/>
            <person name="Hosokawa S."/>
            <person name="Ichikawa Y."/>
            <person name="Idonuma A."/>
            <person name="Iijima M."/>
            <person name="Ikeda M."/>
            <person name="Ikeno M."/>
            <person name="Ito K."/>
            <person name="Ito S."/>
            <person name="Ito T."/>
            <person name="Ito Y."/>
            <person name="Ito Y."/>
            <person name="Iwabuchi A."/>
            <person name="Kamiya K."/>
            <person name="Karasawa W."/>
            <person name="Kurita K."/>
            <person name="Katagiri S."/>
            <person name="Kikuta A."/>
            <person name="Kobayashi H."/>
            <person name="Kobayashi N."/>
            <person name="Machita K."/>
            <person name="Maehara T."/>
            <person name="Masukawa M."/>
            <person name="Mizubayashi T."/>
            <person name="Mukai Y."/>
            <person name="Nagasaki H."/>
            <person name="Nagata Y."/>
            <person name="Naito S."/>
            <person name="Nakashima M."/>
            <person name="Nakama Y."/>
            <person name="Nakamichi Y."/>
            <person name="Nakamura M."/>
            <person name="Meguro A."/>
            <person name="Negishi M."/>
            <person name="Ohta I."/>
            <person name="Ohta T."/>
            <person name="Okamoto M."/>
            <person name="Ono N."/>
            <person name="Saji S."/>
            <person name="Sakaguchi M."/>
            <person name="Sakai K."/>
            <person name="Shibata M."/>
            <person name="Shimokawa T."/>
            <person name="Song J."/>
            <person name="Takazaki Y."/>
            <person name="Terasawa K."/>
            <person name="Tsugane M."/>
            <person name="Tsuji K."/>
            <person name="Ueda S."/>
            <person name="Waki K."/>
            <person name="Yamagata H."/>
            <person name="Yamamoto M."/>
            <person name="Yamamoto S."/>
            <person name="Yamane H."/>
            <person name="Yoshiki S."/>
            <person name="Yoshihara R."/>
            <person name="Yukawa K."/>
            <person name="Zhong H."/>
            <person name="Yano M."/>
            <person name="Yuan Q."/>
            <person name="Ouyang S."/>
            <person name="Liu J."/>
            <person name="Jones K.M."/>
            <person name="Gansberger K."/>
            <person name="Moffat K."/>
            <person name="Hill J."/>
            <person name="Bera J."/>
            <person name="Fadrosh D."/>
            <person name="Jin S."/>
            <person name="Johri S."/>
            <person name="Kim M."/>
            <person name="Overton L."/>
            <person name="Reardon M."/>
            <person name="Tsitrin T."/>
            <person name="Vuong H."/>
            <person name="Weaver B."/>
            <person name="Ciecko A."/>
            <person name="Tallon L."/>
            <person name="Jackson J."/>
            <person name="Pai G."/>
            <person name="Aken S.V."/>
            <person name="Utterback T."/>
            <person name="Reidmuller S."/>
            <person name="Feldblyum T."/>
            <person name="Hsiao J."/>
            <person name="Zismann V."/>
            <person name="Iobst S."/>
            <person name="de Vazeille A.R."/>
            <person name="Buell C.R."/>
            <person name="Ying K."/>
            <person name="Li Y."/>
            <person name="Lu T."/>
            <person name="Huang Y."/>
            <person name="Zhao Q."/>
            <person name="Feng Q."/>
            <person name="Zhang L."/>
            <person name="Zhu J."/>
            <person name="Weng Q."/>
            <person name="Mu J."/>
            <person name="Lu Y."/>
            <person name="Fan D."/>
            <person name="Liu Y."/>
            <person name="Guan J."/>
            <person name="Zhang Y."/>
            <person name="Yu S."/>
            <person name="Liu X."/>
            <person name="Zhang Y."/>
            <person name="Hong G."/>
            <person name="Han B."/>
            <person name="Choisne N."/>
            <person name="Demange N."/>
            <person name="Orjeda G."/>
            <person name="Samain S."/>
            <person name="Cattolico L."/>
            <person name="Pelletier E."/>
            <person name="Couloux A."/>
            <person name="Segurens B."/>
            <person name="Wincker P."/>
            <person name="D'Hont A."/>
            <person name="Scarpelli C."/>
            <person name="Weissenbach J."/>
            <person name="Salanoubat M."/>
            <person name="Quetier F."/>
            <person name="Yu Y."/>
            <person name="Kim H.R."/>
            <person name="Rambo T."/>
            <person name="Currie J."/>
            <person name="Collura K."/>
            <person name="Luo M."/>
            <person name="Yang T."/>
            <person name="Ammiraju J.S.S."/>
            <person name="Engler F."/>
            <person name="Soderlund C."/>
            <person name="Wing R.A."/>
            <person name="Palmer L.E."/>
            <person name="de la Bastide M."/>
            <person name="Spiegel L."/>
            <person name="Nascimento L."/>
            <person name="Zutavern T."/>
            <person name="O'Shaughnessy A."/>
            <person name="Dike S."/>
            <person name="Dedhia N."/>
            <person name="Preston R."/>
            <person name="Balija V."/>
            <person name="McCombie W.R."/>
            <person name="Chow T."/>
            <person name="Chen H."/>
            <person name="Chung M."/>
            <person name="Chen C."/>
            <person name="Shaw J."/>
            <person name="Wu H."/>
            <person name="Hsiao K."/>
            <person name="Chao Y."/>
            <person name="Chu M."/>
            <person name="Cheng C."/>
            <person name="Hour A."/>
            <person name="Lee P."/>
            <person name="Lin S."/>
            <person name="Lin Y."/>
            <person name="Liou J."/>
            <person name="Liu S."/>
            <person name="Hsing Y."/>
            <person name="Raghuvanshi S."/>
            <person name="Mohanty A."/>
            <person name="Bharti A.K."/>
            <person name="Gaur A."/>
            <person name="Gupta V."/>
            <person name="Kumar D."/>
            <person name="Ravi V."/>
            <person name="Vij S."/>
            <person name="Kapur A."/>
            <person name="Khurana P."/>
            <person name="Khurana P."/>
            <person name="Khurana J.P."/>
            <person name="Tyagi A.K."/>
            <person name="Gaikwad K."/>
            <person name="Singh A."/>
            <person name="Dalal V."/>
            <person name="Srivastava S."/>
            <person name="Dixit A."/>
            <person name="Pal A.K."/>
            <person name="Ghazi I.A."/>
            <person name="Yadav M."/>
            <person name="Pandit A."/>
            <person name="Bhargava A."/>
            <person name="Sureshbabu K."/>
            <person name="Batra K."/>
            <person name="Sharma T.R."/>
            <person name="Mohapatra T."/>
            <person name="Singh N.K."/>
            <person name="Messing J."/>
            <person name="Nelson A.B."/>
            <person name="Fuks G."/>
            <person name="Kavchok S."/>
            <person name="Keizer G."/>
            <person name="Linton E."/>
            <person name="Llaca V."/>
            <person name="Song R."/>
            <person name="Tanyolac B."/>
            <person name="Young S."/>
            <person name="Ho-Il K."/>
            <person name="Hahn J.H."/>
            <person name="Sangsakoo G."/>
            <person name="Vanavichit A."/>
            <person name="de Mattos Luiz.A.T."/>
            <person name="Zimmer P.D."/>
            <person name="Malone G."/>
            <person name="Dellagostin O."/>
            <person name="de Oliveira A.C."/>
            <person name="Bevan M."/>
            <person name="Bancroft I."/>
            <person name="Minx P."/>
            <person name="Cordum H."/>
            <person name="Wilson R."/>
            <person name="Cheng Z."/>
            <person name="Jin W."/>
            <person name="Jiang J."/>
            <person name="Leong S.A."/>
            <person name="Iwama H."/>
            <person name="Gojobori T."/>
            <person name="Itoh T."/>
            <person name="Niimura Y."/>
            <person name="Fujii Y."/>
            <person name="Habara T."/>
            <person name="Sakai H."/>
            <person name="Sato Y."/>
            <person name="Wilson G."/>
            <person name="Kumar K."/>
            <person name="McCouch S."/>
            <person name="Juretic N."/>
            <person name="Hoen D."/>
            <person name="Wright S."/>
            <person name="Bruskiewich R."/>
            <person name="Bureau T."/>
            <person name="Miyao A."/>
            <person name="Hirochika H."/>
            <person name="Nishikawa T."/>
            <person name="Kadowaki K."/>
            <person name="Sugiura M."/>
            <person name="Burr B."/>
            <person name="Sasaki T."/>
        </authorList>
    </citation>
    <scope>NUCLEOTIDE SEQUENCE [LARGE SCALE GENOMIC DNA]</scope>
    <source>
        <strain evidence="2">cv. Nipponbare</strain>
    </source>
</reference>
<evidence type="ECO:0000313" key="1">
    <source>
        <dbReference type="EMBL" id="BAH93452.1"/>
    </source>
</evidence>
<protein>
    <submittedName>
        <fullName evidence="1">Os06g0287500 protein</fullName>
    </submittedName>
</protein>
<evidence type="ECO:0000313" key="2">
    <source>
        <dbReference type="Proteomes" id="UP000000763"/>
    </source>
</evidence>
<proteinExistence type="predicted"/>
<dbReference type="EMBL" id="AP008212">
    <property type="protein sequence ID" value="BAH93452.1"/>
    <property type="molecule type" value="Genomic_DNA"/>
</dbReference>
<accession>C7J3D1</accession>
<gene>
    <name evidence="1" type="ordered locus">Os06g0287500</name>
</gene>
<dbReference type="KEGG" id="dosa:Os06g0287500"/>
<sequence length="39" mass="3947">MAETVLSMARSLVGNAITKAGEAAAAEISLLIGVNKEIC</sequence>
<reference evidence="2" key="2">
    <citation type="journal article" date="2008" name="Nucleic Acids Res.">
        <title>The rice annotation project database (RAP-DB): 2008 update.</title>
        <authorList>
            <consortium name="The rice annotation project (RAP)"/>
        </authorList>
    </citation>
    <scope>GENOME REANNOTATION</scope>
    <source>
        <strain evidence="2">cv. Nipponbare</strain>
    </source>
</reference>
<organism evidence="1 2">
    <name type="scientific">Oryza sativa subsp. japonica</name>
    <name type="common">Rice</name>
    <dbReference type="NCBI Taxonomy" id="39947"/>
    <lineage>
        <taxon>Eukaryota</taxon>
        <taxon>Viridiplantae</taxon>
        <taxon>Streptophyta</taxon>
        <taxon>Embryophyta</taxon>
        <taxon>Tracheophyta</taxon>
        <taxon>Spermatophyta</taxon>
        <taxon>Magnoliopsida</taxon>
        <taxon>Liliopsida</taxon>
        <taxon>Poales</taxon>
        <taxon>Poaceae</taxon>
        <taxon>BOP clade</taxon>
        <taxon>Oryzoideae</taxon>
        <taxon>Oryzeae</taxon>
        <taxon>Oryzinae</taxon>
        <taxon>Oryza</taxon>
        <taxon>Oryza sativa</taxon>
    </lineage>
</organism>
<name>C7J3D1_ORYSJ</name>
<dbReference type="AlphaFoldDB" id="C7J3D1"/>